<evidence type="ECO:0000259" key="2">
    <source>
        <dbReference type="PROSITE" id="PS51782"/>
    </source>
</evidence>
<evidence type="ECO:0000313" key="4">
    <source>
        <dbReference type="Proteomes" id="UP000092993"/>
    </source>
</evidence>
<dbReference type="InterPro" id="IPR018392">
    <property type="entry name" value="LysM"/>
</dbReference>
<organism evidence="3 4">
    <name type="scientific">Grifola frondosa</name>
    <name type="common">Maitake</name>
    <name type="synonym">Polyporus frondosus</name>
    <dbReference type="NCBI Taxonomy" id="5627"/>
    <lineage>
        <taxon>Eukaryota</taxon>
        <taxon>Fungi</taxon>
        <taxon>Dikarya</taxon>
        <taxon>Basidiomycota</taxon>
        <taxon>Agaricomycotina</taxon>
        <taxon>Agaricomycetes</taxon>
        <taxon>Polyporales</taxon>
        <taxon>Grifolaceae</taxon>
        <taxon>Grifola</taxon>
    </lineage>
</organism>
<name>A0A1C7M2B2_GRIFR</name>
<feature type="compositionally biased region" description="Low complexity" evidence="1">
    <location>
        <begin position="297"/>
        <end position="311"/>
    </location>
</feature>
<feature type="domain" description="LysM" evidence="2">
    <location>
        <begin position="148"/>
        <end position="192"/>
    </location>
</feature>
<dbReference type="PROSITE" id="PS51782">
    <property type="entry name" value="LYSM"/>
    <property type="match status" value="1"/>
</dbReference>
<feature type="compositionally biased region" description="Basic residues" evidence="1">
    <location>
        <begin position="397"/>
        <end position="408"/>
    </location>
</feature>
<feature type="compositionally biased region" description="Pro residues" evidence="1">
    <location>
        <begin position="445"/>
        <end position="454"/>
    </location>
</feature>
<sequence length="496" mass="53288">MPFGIANGVDRNDSLLTRGNSFAGHSETSFSSAIKLKDTRPAVRRRGSDIAARRTRNDHDTWREGSSSHLRSRTVDSVGASSSHPLAFGHSSSSSVSSYGDDTRPSLKRLLSEPEAIRESSERPLLNSDGGMFDLTHPLSMEEEKLVLVHEVLPKDSLAGVALKYGVTLAELRRANQLWASDSIHLRKVLYIPIEKARPTKQFRADLIDSSISASSLEPPFELAPNARTKDGDLPGPSREAALDKFTFRRIPVSQLSFFPPSSNTAALFDTPSSHTHPRTHKLVSSRSALPLVYTESNSSTHSTSSNASSSPPRFASHAARSHVHSPGSLLTVNPIRIAQSARDALIARLSIESGSAAGSTANDDQEWGHEMEDVSAASSNSKTASGDDIHTLYKASNHHSSSRRHTSSNHADGMELDQYPSAPSQAHGYPVAHTSPQRAKKSPHPPSTPPGSNPHPLYSSPGRGGSSGAVRTAQLEPSPEMQLPLKARKAAESSS</sequence>
<feature type="compositionally biased region" description="Basic and acidic residues" evidence="1">
    <location>
        <begin position="38"/>
        <end position="63"/>
    </location>
</feature>
<dbReference type="InterPro" id="IPR045030">
    <property type="entry name" value="LYSM1-4"/>
</dbReference>
<proteinExistence type="predicted"/>
<feature type="region of interest" description="Disordered" evidence="1">
    <location>
        <begin position="38"/>
        <end position="105"/>
    </location>
</feature>
<evidence type="ECO:0000256" key="1">
    <source>
        <dbReference type="SAM" id="MobiDB-lite"/>
    </source>
</evidence>
<dbReference type="InterPro" id="IPR036779">
    <property type="entry name" value="LysM_dom_sf"/>
</dbReference>
<reference evidence="3 4" key="1">
    <citation type="submission" date="2016-03" db="EMBL/GenBank/DDBJ databases">
        <title>Whole genome sequencing of Grifola frondosa 9006-11.</title>
        <authorList>
            <person name="Min B."/>
            <person name="Park H."/>
            <person name="Kim J.-G."/>
            <person name="Cho H."/>
            <person name="Oh Y.-L."/>
            <person name="Kong W.-S."/>
            <person name="Choi I.-G."/>
        </authorList>
    </citation>
    <scope>NUCLEOTIDE SEQUENCE [LARGE SCALE GENOMIC DNA]</scope>
    <source>
        <strain evidence="3 4">9006-11</strain>
    </source>
</reference>
<feature type="region of interest" description="Disordered" evidence="1">
    <location>
        <begin position="395"/>
        <end position="496"/>
    </location>
</feature>
<dbReference type="SUPFAM" id="SSF54106">
    <property type="entry name" value="LysM domain"/>
    <property type="match status" value="1"/>
</dbReference>
<dbReference type="SMART" id="SM00257">
    <property type="entry name" value="LysM"/>
    <property type="match status" value="1"/>
</dbReference>
<dbReference type="OrthoDB" id="2107166at2759"/>
<comment type="caution">
    <text evidence="3">The sequence shown here is derived from an EMBL/GenBank/DDBJ whole genome shotgun (WGS) entry which is preliminary data.</text>
</comment>
<dbReference type="STRING" id="5627.A0A1C7M2B2"/>
<dbReference type="Proteomes" id="UP000092993">
    <property type="component" value="Unassembled WGS sequence"/>
</dbReference>
<dbReference type="Pfam" id="PF01476">
    <property type="entry name" value="LysM"/>
    <property type="match status" value="1"/>
</dbReference>
<dbReference type="PANTHER" id="PTHR20932:SF8">
    <property type="entry name" value="LD22649P"/>
    <property type="match status" value="1"/>
</dbReference>
<keyword evidence="4" id="KW-1185">Reference proteome</keyword>
<accession>A0A1C7M2B2</accession>
<protein>
    <recommendedName>
        <fullName evidence="2">LysM domain-containing protein</fullName>
    </recommendedName>
</protein>
<feature type="region of interest" description="Disordered" evidence="1">
    <location>
        <begin position="219"/>
        <end position="239"/>
    </location>
</feature>
<dbReference type="OMA" id="ANGHDPN"/>
<dbReference type="AlphaFoldDB" id="A0A1C7M2B2"/>
<dbReference type="PANTHER" id="PTHR20932">
    <property type="entry name" value="LYSM AND PUTATIVE PEPTIDOGLYCAN-BINDING DOMAIN-CONTAINING PROTEIN"/>
    <property type="match status" value="1"/>
</dbReference>
<dbReference type="CDD" id="cd00118">
    <property type="entry name" value="LysM"/>
    <property type="match status" value="1"/>
</dbReference>
<evidence type="ECO:0000313" key="3">
    <source>
        <dbReference type="EMBL" id="OBZ70526.1"/>
    </source>
</evidence>
<dbReference type="Gene3D" id="3.10.350.10">
    <property type="entry name" value="LysM domain"/>
    <property type="match status" value="1"/>
</dbReference>
<gene>
    <name evidence="3" type="ORF">A0H81_09343</name>
</gene>
<feature type="region of interest" description="Disordered" evidence="1">
    <location>
        <begin position="294"/>
        <end position="328"/>
    </location>
</feature>
<dbReference type="EMBL" id="LUGG01000013">
    <property type="protein sequence ID" value="OBZ70526.1"/>
    <property type="molecule type" value="Genomic_DNA"/>
</dbReference>